<feature type="domain" description="UBA" evidence="2">
    <location>
        <begin position="4"/>
        <end position="45"/>
    </location>
</feature>
<dbReference type="PROSITE" id="PS50802">
    <property type="entry name" value="OTU"/>
    <property type="match status" value="1"/>
</dbReference>
<organism evidence="4 5">
    <name type="scientific">Prymnesium parvum</name>
    <name type="common">Toxic golden alga</name>
    <dbReference type="NCBI Taxonomy" id="97485"/>
    <lineage>
        <taxon>Eukaryota</taxon>
        <taxon>Haptista</taxon>
        <taxon>Haptophyta</taxon>
        <taxon>Prymnesiophyceae</taxon>
        <taxon>Prymnesiales</taxon>
        <taxon>Prymnesiaceae</taxon>
        <taxon>Prymnesium</taxon>
    </lineage>
</organism>
<feature type="domain" description="OTU" evidence="3">
    <location>
        <begin position="232"/>
        <end position="248"/>
    </location>
</feature>
<dbReference type="InterPro" id="IPR009060">
    <property type="entry name" value="UBA-like_sf"/>
</dbReference>
<dbReference type="AlphaFoldDB" id="A0AB34IQF1"/>
<dbReference type="PROSITE" id="PS50030">
    <property type="entry name" value="UBA"/>
    <property type="match status" value="1"/>
</dbReference>
<dbReference type="InterPro" id="IPR003323">
    <property type="entry name" value="OTU_dom"/>
</dbReference>
<keyword evidence="5" id="KW-1185">Reference proteome</keyword>
<feature type="compositionally biased region" description="Gly residues" evidence="1">
    <location>
        <begin position="189"/>
        <end position="203"/>
    </location>
</feature>
<name>A0AB34IQF1_PRYPA</name>
<accession>A0AB34IQF1</accession>
<reference evidence="4 5" key="1">
    <citation type="journal article" date="2024" name="Science">
        <title>Giant polyketide synthase enzymes in the biosynthesis of giant marine polyether toxins.</title>
        <authorList>
            <person name="Fallon T.R."/>
            <person name="Shende V.V."/>
            <person name="Wierzbicki I.H."/>
            <person name="Pendleton A.L."/>
            <person name="Watervoot N.F."/>
            <person name="Auber R.P."/>
            <person name="Gonzalez D.J."/>
            <person name="Wisecaver J.H."/>
            <person name="Moore B.S."/>
        </authorList>
    </citation>
    <scope>NUCLEOTIDE SEQUENCE [LARGE SCALE GENOMIC DNA]</scope>
    <source>
        <strain evidence="4 5">12B1</strain>
    </source>
</reference>
<sequence>MEPPVEARLVGELTKMGFAAELSQRAVLHTNAAGLQAALDWLVASAADEPPPARPQASEEDMLAAAIAASLEPADDPSARRGRASPDELSEAEILAAEAQFERLSAAGWSTDSVDGGDAAPASWPPLPDALLDDGAQELMLRRLERAPSATVIAKAALVFRRRALAARKRAGSGETLGAVRSPPRRGGEAGGAGGEGASGGAEGAAVSVTSHEQTIFEGNLLLRQRLTQLGLQNVSVGDDGNCQFRAI</sequence>
<proteinExistence type="predicted"/>
<protein>
    <submittedName>
        <fullName evidence="4">Uncharacterized protein</fullName>
    </submittedName>
</protein>
<dbReference type="SUPFAM" id="SSF46934">
    <property type="entry name" value="UBA-like"/>
    <property type="match status" value="1"/>
</dbReference>
<evidence type="ECO:0000259" key="3">
    <source>
        <dbReference type="PROSITE" id="PS50802"/>
    </source>
</evidence>
<feature type="region of interest" description="Disordered" evidence="1">
    <location>
        <begin position="109"/>
        <end position="128"/>
    </location>
</feature>
<dbReference type="InterPro" id="IPR015940">
    <property type="entry name" value="UBA"/>
</dbReference>
<dbReference type="EMBL" id="JBGBPQ010000021">
    <property type="protein sequence ID" value="KAL1503808.1"/>
    <property type="molecule type" value="Genomic_DNA"/>
</dbReference>
<evidence type="ECO:0000313" key="4">
    <source>
        <dbReference type="EMBL" id="KAL1503808.1"/>
    </source>
</evidence>
<dbReference type="Proteomes" id="UP001515480">
    <property type="component" value="Unassembled WGS sequence"/>
</dbReference>
<dbReference type="Pfam" id="PF22562">
    <property type="entry name" value="UBA_7"/>
    <property type="match status" value="1"/>
</dbReference>
<dbReference type="Gene3D" id="1.10.8.10">
    <property type="entry name" value="DNA helicase RuvA subunit, C-terminal domain"/>
    <property type="match status" value="1"/>
</dbReference>
<comment type="caution">
    <text evidence="4">The sequence shown here is derived from an EMBL/GenBank/DDBJ whole genome shotgun (WGS) entry which is preliminary data.</text>
</comment>
<evidence type="ECO:0000313" key="5">
    <source>
        <dbReference type="Proteomes" id="UP001515480"/>
    </source>
</evidence>
<feature type="region of interest" description="Disordered" evidence="1">
    <location>
        <begin position="172"/>
        <end position="207"/>
    </location>
</feature>
<evidence type="ECO:0000259" key="2">
    <source>
        <dbReference type="PROSITE" id="PS50030"/>
    </source>
</evidence>
<gene>
    <name evidence="4" type="ORF">AB1Y20_012276</name>
</gene>
<evidence type="ECO:0000256" key="1">
    <source>
        <dbReference type="SAM" id="MobiDB-lite"/>
    </source>
</evidence>